<dbReference type="PANTHER" id="PTHR10909">
    <property type="entry name" value="ELECTRON TRANSPORT OXIDOREDUCTASE"/>
    <property type="match status" value="1"/>
</dbReference>
<feature type="active site" description="Proton acceptor" evidence="7">
    <location>
        <position position="356"/>
    </location>
</feature>
<dbReference type="AlphaFoldDB" id="A0AAN7VGF8"/>
<accession>A0AAN7VGF8</accession>
<evidence type="ECO:0000256" key="3">
    <source>
        <dbReference type="ARBA" id="ARBA00022630"/>
    </source>
</evidence>
<dbReference type="Pfam" id="PF01756">
    <property type="entry name" value="ACOX"/>
    <property type="match status" value="1"/>
</dbReference>
<dbReference type="GO" id="GO:0016402">
    <property type="term" value="F:pristanoyl-CoA oxidase activity"/>
    <property type="evidence" value="ECO:0007669"/>
    <property type="project" value="TreeGrafter"/>
</dbReference>
<feature type="domain" description="Acyl-CoA oxidase C-terminal" evidence="9">
    <location>
        <begin position="411"/>
        <end position="519"/>
    </location>
</feature>
<comment type="caution">
    <text evidence="11">The sequence shown here is derived from an EMBL/GenBank/DDBJ whole genome shotgun (WGS) entry which is preliminary data.</text>
</comment>
<dbReference type="InterPro" id="IPR002655">
    <property type="entry name" value="Acyl-CoA_oxidase_C"/>
</dbReference>
<evidence type="ECO:0000313" key="11">
    <source>
        <dbReference type="EMBL" id="KAK5644686.1"/>
    </source>
</evidence>
<comment type="cofactor">
    <cofactor evidence="1">
        <name>FAD</name>
        <dbReference type="ChEBI" id="CHEBI:57692"/>
    </cofactor>
</comment>
<proteinExistence type="inferred from homology"/>
<dbReference type="InterPro" id="IPR009100">
    <property type="entry name" value="AcylCoA_DH/oxidase_NM_dom_sf"/>
</dbReference>
<feature type="binding site" evidence="8">
    <location>
        <position position="145"/>
    </location>
    <ligand>
        <name>FAD</name>
        <dbReference type="ChEBI" id="CHEBI:57692"/>
    </ligand>
</feature>
<keyword evidence="4 6" id="KW-0274">FAD</keyword>
<evidence type="ECO:0000256" key="7">
    <source>
        <dbReference type="PIRSR" id="PIRSR000168-1"/>
    </source>
</evidence>
<dbReference type="Gene3D" id="2.40.110.10">
    <property type="entry name" value="Butyryl-CoA Dehydrogenase, subunit A, domain 2"/>
    <property type="match status" value="1"/>
</dbReference>
<gene>
    <name evidence="11" type="ORF">RI129_005986</name>
</gene>
<dbReference type="GO" id="GO:0005777">
    <property type="term" value="C:peroxisome"/>
    <property type="evidence" value="ECO:0007669"/>
    <property type="project" value="InterPro"/>
</dbReference>
<dbReference type="SUPFAM" id="SSF47203">
    <property type="entry name" value="Acyl-CoA dehydrogenase C-terminal domain-like"/>
    <property type="match status" value="2"/>
</dbReference>
<dbReference type="GO" id="GO:0055088">
    <property type="term" value="P:lipid homeostasis"/>
    <property type="evidence" value="ECO:0007669"/>
    <property type="project" value="TreeGrafter"/>
</dbReference>
<evidence type="ECO:0000256" key="5">
    <source>
        <dbReference type="ARBA" id="ARBA00023002"/>
    </source>
</evidence>
<evidence type="ECO:0000256" key="4">
    <source>
        <dbReference type="ARBA" id="ARBA00022827"/>
    </source>
</evidence>
<dbReference type="Proteomes" id="UP001329430">
    <property type="component" value="Chromosome 4"/>
</dbReference>
<dbReference type="GO" id="GO:0033540">
    <property type="term" value="P:fatty acid beta-oxidation using acyl-CoA oxidase"/>
    <property type="evidence" value="ECO:0007669"/>
    <property type="project" value="TreeGrafter"/>
</dbReference>
<dbReference type="InterPro" id="IPR036250">
    <property type="entry name" value="AcylCo_DH-like_C"/>
</dbReference>
<dbReference type="PIRSF" id="PIRSF000168">
    <property type="entry name" value="Acyl-CoA_oxidase"/>
    <property type="match status" value="1"/>
</dbReference>
<feature type="domain" description="Acyl-CoA oxidase C-alpha1" evidence="10">
    <location>
        <begin position="303"/>
        <end position="371"/>
    </location>
</feature>
<dbReference type="PANTHER" id="PTHR10909:SF223">
    <property type="entry name" value="ACYL-COENZYME A OXIDASE"/>
    <property type="match status" value="1"/>
</dbReference>
<dbReference type="GO" id="GO:0071949">
    <property type="term" value="F:FAD binding"/>
    <property type="evidence" value="ECO:0007669"/>
    <property type="project" value="InterPro"/>
</dbReference>
<sequence length="571" mass="64942">MQSSHTALIKDFPPGPLDFYRKQATFDWKKLKLVFEDPQRIKTKDYVWSILEKDDAFKRYDVEPSPEEQKRIAELQLLSFRKYDFLPDNILSIPVKQWKPAAFMLTEIAHGSNIKNIKTTATYNEETQDFILHTPDFQAAKCWSGNLGLSCTIGVVFAQLYIKKVCYGLHAFLVPIRHPDTHELYPGLTIKDVGLKLGFNGVDNGVILFHNYGIPRSNLLNKFADVTANGEYVTKLSSRGKVFASTIGNLSTGRVTVVQQGSEFLTYAVIIAIRYAAVRKQFGVNKNEELALIEHQLHESFRTEMHVILSAAKPLTTWSCQDAIQECREACGGHGFLKASGFGYLRNTNDASITYEGDNNVLLQQTSRWLLKQWDNLKHGIPVDTPLNTCNFLNDHSAILKKKCTATTIDDYVVLSRYWSVIHENCIDITVKNILITIGLLYGLSCLEKHLIYIYEGNFNAQSSLSKLVRDAILSLCSTLKCDAVAVVDALSFPDFVMNSVLGKSNGTVSRCFEMVTDNNFVCRYTKIYKMNFLKNRKPMYLRLLNQNYKILFNNIFFTGMLGINYLQFWC</sequence>
<dbReference type="InterPro" id="IPR046373">
    <property type="entry name" value="Acyl-CoA_Oxase/DH_mid-dom_sf"/>
</dbReference>
<dbReference type="EMBL" id="JAVRBK010000004">
    <property type="protein sequence ID" value="KAK5644686.1"/>
    <property type="molecule type" value="Genomic_DNA"/>
</dbReference>
<dbReference type="GO" id="GO:0005504">
    <property type="term" value="F:fatty acid binding"/>
    <property type="evidence" value="ECO:0007669"/>
    <property type="project" value="TreeGrafter"/>
</dbReference>
<evidence type="ECO:0000256" key="6">
    <source>
        <dbReference type="PIRNR" id="PIRNR000168"/>
    </source>
</evidence>
<dbReference type="InterPro" id="IPR055060">
    <property type="entry name" value="ACOX_C_alpha1"/>
</dbReference>
<evidence type="ECO:0000313" key="12">
    <source>
        <dbReference type="Proteomes" id="UP001329430"/>
    </source>
</evidence>
<keyword evidence="12" id="KW-1185">Reference proteome</keyword>
<dbReference type="SUPFAM" id="SSF56645">
    <property type="entry name" value="Acyl-CoA dehydrogenase NM domain-like"/>
    <property type="match status" value="1"/>
</dbReference>
<evidence type="ECO:0000256" key="8">
    <source>
        <dbReference type="PIRSR" id="PIRSR000168-2"/>
    </source>
</evidence>
<evidence type="ECO:0000256" key="2">
    <source>
        <dbReference type="ARBA" id="ARBA00006288"/>
    </source>
</evidence>
<dbReference type="Gene3D" id="1.20.140.10">
    <property type="entry name" value="Butyryl-CoA Dehydrogenase, subunit A, domain 3"/>
    <property type="match status" value="3"/>
</dbReference>
<protein>
    <recommendedName>
        <fullName evidence="6">Acyl-coenzyme A oxidase</fullName>
    </recommendedName>
</protein>
<dbReference type="Pfam" id="PF22924">
    <property type="entry name" value="ACOX_C_alpha1"/>
    <property type="match status" value="2"/>
</dbReference>
<evidence type="ECO:0000256" key="1">
    <source>
        <dbReference type="ARBA" id="ARBA00001974"/>
    </source>
</evidence>
<name>A0AAN7VGF8_9COLE</name>
<evidence type="ECO:0000259" key="9">
    <source>
        <dbReference type="Pfam" id="PF01756"/>
    </source>
</evidence>
<reference evidence="11 12" key="1">
    <citation type="journal article" date="2024" name="Insects">
        <title>An Improved Chromosome-Level Genome Assembly of the Firefly Pyrocoelia pectoralis.</title>
        <authorList>
            <person name="Fu X."/>
            <person name="Meyer-Rochow V.B."/>
            <person name="Ballantyne L."/>
            <person name="Zhu X."/>
        </authorList>
    </citation>
    <scope>NUCLEOTIDE SEQUENCE [LARGE SCALE GENOMIC DNA]</scope>
    <source>
        <strain evidence="11">XCY_ONT2</strain>
    </source>
</reference>
<evidence type="ECO:0000259" key="10">
    <source>
        <dbReference type="Pfam" id="PF22924"/>
    </source>
</evidence>
<feature type="binding site" evidence="8">
    <location>
        <position position="106"/>
    </location>
    <ligand>
        <name>FAD</name>
        <dbReference type="ChEBI" id="CHEBI:57692"/>
    </ligand>
</feature>
<dbReference type="InterPro" id="IPR012258">
    <property type="entry name" value="Acyl-CoA_oxidase"/>
</dbReference>
<keyword evidence="3 6" id="KW-0285">Flavoprotein</keyword>
<dbReference type="FunFam" id="2.40.110.10:FF:000005">
    <property type="entry name" value="Acyl-coenzyme A oxidase"/>
    <property type="match status" value="1"/>
</dbReference>
<feature type="domain" description="Acyl-CoA oxidase C-alpha1" evidence="10">
    <location>
        <begin position="249"/>
        <end position="299"/>
    </location>
</feature>
<comment type="similarity">
    <text evidence="2 6">Belongs to the acyl-CoA oxidase family.</text>
</comment>
<organism evidence="11 12">
    <name type="scientific">Pyrocoelia pectoralis</name>
    <dbReference type="NCBI Taxonomy" id="417401"/>
    <lineage>
        <taxon>Eukaryota</taxon>
        <taxon>Metazoa</taxon>
        <taxon>Ecdysozoa</taxon>
        <taxon>Arthropoda</taxon>
        <taxon>Hexapoda</taxon>
        <taxon>Insecta</taxon>
        <taxon>Pterygota</taxon>
        <taxon>Neoptera</taxon>
        <taxon>Endopterygota</taxon>
        <taxon>Coleoptera</taxon>
        <taxon>Polyphaga</taxon>
        <taxon>Elateriformia</taxon>
        <taxon>Elateroidea</taxon>
        <taxon>Lampyridae</taxon>
        <taxon>Lampyrinae</taxon>
        <taxon>Pyrocoelia</taxon>
    </lineage>
</organism>
<keyword evidence="5" id="KW-0560">Oxidoreductase</keyword>